<dbReference type="AlphaFoldDB" id="A0A7S0VM21"/>
<evidence type="ECO:0000313" key="2">
    <source>
        <dbReference type="EMBL" id="CAD8790445.1"/>
    </source>
</evidence>
<dbReference type="InterPro" id="IPR023222">
    <property type="entry name" value="PsbQ-like_dom_sf"/>
</dbReference>
<dbReference type="SUPFAM" id="SSF101112">
    <property type="entry name" value="Oxygen-evolving enhancer protein 3"/>
    <property type="match status" value="1"/>
</dbReference>
<evidence type="ECO:0000256" key="1">
    <source>
        <dbReference type="ARBA" id="ARBA00023078"/>
    </source>
</evidence>
<dbReference type="Gene3D" id="1.20.120.290">
    <property type="entry name" value="Oxygen-evolving enhancer protein 3 (PsbQ), four-helix up-down bundle"/>
    <property type="match status" value="1"/>
</dbReference>
<accession>A0A7S0VM21</accession>
<sequence length="200" mass="21774">MLHRTLLWSSSCPPPAPASLLAVSMQAEGRSGAEVGRRQLLGGAAAAAGLAVLGGKAEVVGAKEKSQEEGGLPPGLKEYFDLMKSKKAWADIGKRVSEGHGEMDDAEWTNIQGYLRGFYGKGDDMNKLAQRFTSKEREAVAENTKLFKKAVRAIDKPAAAKDWEEFTKQHAEINGYLLRWFDIRAGKLEESPANSVPDEI</sequence>
<dbReference type="EMBL" id="HBFN01010609">
    <property type="protein sequence ID" value="CAD8790445.1"/>
    <property type="molecule type" value="Transcribed_RNA"/>
</dbReference>
<reference evidence="2" key="1">
    <citation type="submission" date="2021-01" db="EMBL/GenBank/DDBJ databases">
        <authorList>
            <person name="Corre E."/>
            <person name="Pelletier E."/>
            <person name="Niang G."/>
            <person name="Scheremetjew M."/>
            <person name="Finn R."/>
            <person name="Kale V."/>
            <person name="Holt S."/>
            <person name="Cochrane G."/>
            <person name="Meng A."/>
            <person name="Brown T."/>
            <person name="Cohen L."/>
        </authorList>
    </citation>
    <scope>NUCLEOTIDE SEQUENCE</scope>
    <source>
        <strain evidence="2">CCMP443</strain>
    </source>
</reference>
<dbReference type="InterPro" id="IPR006311">
    <property type="entry name" value="TAT_signal"/>
</dbReference>
<protein>
    <submittedName>
        <fullName evidence="2">Uncharacterized protein</fullName>
    </submittedName>
</protein>
<gene>
    <name evidence="2" type="ORF">HTEP1355_LOCUS6178</name>
</gene>
<organism evidence="2">
    <name type="scientific">Hemiselmis tepida</name>
    <dbReference type="NCBI Taxonomy" id="464990"/>
    <lineage>
        <taxon>Eukaryota</taxon>
        <taxon>Cryptophyceae</taxon>
        <taxon>Cryptomonadales</taxon>
        <taxon>Hemiselmidaceae</taxon>
        <taxon>Hemiselmis</taxon>
    </lineage>
</organism>
<proteinExistence type="predicted"/>
<dbReference type="PROSITE" id="PS51318">
    <property type="entry name" value="TAT"/>
    <property type="match status" value="1"/>
</dbReference>
<name>A0A7S0VM21_9CRYP</name>
<keyword evidence="1" id="KW-0793">Thylakoid</keyword>